<dbReference type="SMART" id="SM00418">
    <property type="entry name" value="HTH_ARSR"/>
    <property type="match status" value="1"/>
</dbReference>
<reference evidence="5" key="1">
    <citation type="submission" date="2022-12" db="EMBL/GenBank/DDBJ databases">
        <title>Isolation and characterisation of novel Methanocorpusculum spp. from native Australian herbivores indicates the genus is ancestrally host-associated.</title>
        <authorList>
            <person name="Volmer J.G."/>
            <person name="Soo R.M."/>
            <person name="Evans P.N."/>
            <person name="Hoedt E.C."/>
            <person name="Astorga Alsina A.L."/>
            <person name="Woodcroft B.J."/>
            <person name="Tyson G.W."/>
            <person name="Hugenholtz P."/>
            <person name="Morrison M."/>
        </authorList>
    </citation>
    <scope>NUCLEOTIDE SEQUENCE</scope>
    <source>
        <strain evidence="5">MG</strain>
    </source>
</reference>
<keyword evidence="1" id="KW-0805">Transcription regulation</keyword>
<evidence type="ECO:0000313" key="6">
    <source>
        <dbReference type="Proteomes" id="UP001141422"/>
    </source>
</evidence>
<keyword evidence="6" id="KW-1185">Reference proteome</keyword>
<organism evidence="5 6">
    <name type="scientific">Methanocorpusculum petauri</name>
    <dbReference type="NCBI Taxonomy" id="3002863"/>
    <lineage>
        <taxon>Archaea</taxon>
        <taxon>Methanobacteriati</taxon>
        <taxon>Methanobacteriota</taxon>
        <taxon>Stenosarchaea group</taxon>
        <taxon>Methanomicrobia</taxon>
        <taxon>Methanomicrobiales</taxon>
        <taxon>Methanocorpusculaceae</taxon>
        <taxon>Methanocorpusculum</taxon>
    </lineage>
</organism>
<dbReference type="PRINTS" id="PR00778">
    <property type="entry name" value="HTHARSR"/>
</dbReference>
<dbReference type="NCBIfam" id="NF033788">
    <property type="entry name" value="HTH_metalloreg"/>
    <property type="match status" value="1"/>
</dbReference>
<accession>A0ABT4IJ53</accession>
<dbReference type="Pfam" id="PF01022">
    <property type="entry name" value="HTH_5"/>
    <property type="match status" value="1"/>
</dbReference>
<comment type="caution">
    <text evidence="5">The sequence shown here is derived from an EMBL/GenBank/DDBJ whole genome shotgun (WGS) entry which is preliminary data.</text>
</comment>
<protein>
    <submittedName>
        <fullName evidence="5">Metalloregulator ArsR/SmtB family transcription factor</fullName>
    </submittedName>
</protein>
<evidence type="ECO:0000256" key="1">
    <source>
        <dbReference type="ARBA" id="ARBA00023015"/>
    </source>
</evidence>
<dbReference type="RefSeq" id="WP_268925598.1">
    <property type="nucleotide sequence ID" value="NZ_JAPTGB010000023.1"/>
</dbReference>
<sequence>MTEQIFKALSDSTRLRMVSLVMKRELCVCEIMGVLNLSQSNASRHLTILKNAGVLSGRRQAQWAYYKISEMLPQELYQYLSRTFFEDPLYAEDRKRLETCNAAEGCKYTTTEEQS</sequence>
<dbReference type="PANTHER" id="PTHR33154">
    <property type="entry name" value="TRANSCRIPTIONAL REGULATOR, ARSR FAMILY"/>
    <property type="match status" value="1"/>
</dbReference>
<dbReference type="SUPFAM" id="SSF46785">
    <property type="entry name" value="Winged helix' DNA-binding domain"/>
    <property type="match status" value="1"/>
</dbReference>
<dbReference type="Proteomes" id="UP001141422">
    <property type="component" value="Unassembled WGS sequence"/>
</dbReference>
<evidence type="ECO:0000259" key="4">
    <source>
        <dbReference type="PROSITE" id="PS50987"/>
    </source>
</evidence>
<proteinExistence type="predicted"/>
<name>A0ABT4IJ53_9EURY</name>
<evidence type="ECO:0000256" key="2">
    <source>
        <dbReference type="ARBA" id="ARBA00023125"/>
    </source>
</evidence>
<dbReference type="PROSITE" id="PS50987">
    <property type="entry name" value="HTH_ARSR_2"/>
    <property type="match status" value="1"/>
</dbReference>
<dbReference type="PANTHER" id="PTHR33154:SF18">
    <property type="entry name" value="ARSENICAL RESISTANCE OPERON REPRESSOR"/>
    <property type="match status" value="1"/>
</dbReference>
<dbReference type="InterPro" id="IPR036390">
    <property type="entry name" value="WH_DNA-bd_sf"/>
</dbReference>
<evidence type="ECO:0000256" key="3">
    <source>
        <dbReference type="ARBA" id="ARBA00023163"/>
    </source>
</evidence>
<gene>
    <name evidence="5" type="ORF">O0S10_09290</name>
</gene>
<feature type="domain" description="HTH arsR-type" evidence="4">
    <location>
        <begin position="1"/>
        <end position="88"/>
    </location>
</feature>
<keyword evidence="2" id="KW-0238">DNA-binding</keyword>
<keyword evidence="3" id="KW-0804">Transcription</keyword>
<dbReference type="InterPro" id="IPR051081">
    <property type="entry name" value="HTH_MetalResp_TranReg"/>
</dbReference>
<dbReference type="InterPro" id="IPR001845">
    <property type="entry name" value="HTH_ArsR_DNA-bd_dom"/>
</dbReference>
<dbReference type="Gene3D" id="1.10.10.10">
    <property type="entry name" value="Winged helix-like DNA-binding domain superfamily/Winged helix DNA-binding domain"/>
    <property type="match status" value="1"/>
</dbReference>
<dbReference type="InterPro" id="IPR011991">
    <property type="entry name" value="ArsR-like_HTH"/>
</dbReference>
<dbReference type="InterPro" id="IPR036388">
    <property type="entry name" value="WH-like_DNA-bd_sf"/>
</dbReference>
<dbReference type="CDD" id="cd00090">
    <property type="entry name" value="HTH_ARSR"/>
    <property type="match status" value="1"/>
</dbReference>
<dbReference type="EMBL" id="JAPTGB010000023">
    <property type="protein sequence ID" value="MCZ0861409.1"/>
    <property type="molecule type" value="Genomic_DNA"/>
</dbReference>
<evidence type="ECO:0000313" key="5">
    <source>
        <dbReference type="EMBL" id="MCZ0861409.1"/>
    </source>
</evidence>